<dbReference type="EMBL" id="JASVEJ010000001">
    <property type="protein sequence ID" value="MDL5055875.1"/>
    <property type="molecule type" value="Genomic_DNA"/>
</dbReference>
<keyword evidence="2" id="KW-1185">Reference proteome</keyword>
<accession>A0ABT7LWX1</accession>
<dbReference type="Proteomes" id="UP001230986">
    <property type="component" value="Unassembled WGS sequence"/>
</dbReference>
<sequence length="170" mass="19657">MSIKTRENLKGDETQQRRQALCRETVDRIIKETPRQISMEMYVREVAFWAYAEGWNNKAADSAGIAQTVINEIDPDYRRGYERGFAKGRASVVFEPHSAYRDKLREMICEGDFDFTKIFEEIEYEGETYTDISNEGAAALADYFISLMEQIDEWRSMDAETDFAQGGEGR</sequence>
<protein>
    <submittedName>
        <fullName evidence="1">Uncharacterized protein</fullName>
    </submittedName>
</protein>
<evidence type="ECO:0000313" key="2">
    <source>
        <dbReference type="Proteomes" id="UP001230986"/>
    </source>
</evidence>
<reference evidence="1 2" key="1">
    <citation type="submission" date="2023-06" db="EMBL/GenBank/DDBJ databases">
        <title>Whole genome sequence of Oscillatoria calcuttensis NRMC-F 0142.</title>
        <authorList>
            <person name="Shakena Fathima T."/>
            <person name="Muralitharan G."/>
            <person name="Thajuddin N."/>
        </authorList>
    </citation>
    <scope>NUCLEOTIDE SEQUENCE [LARGE SCALE GENOMIC DNA]</scope>
    <source>
        <strain evidence="1 2">NRMC-F 0142</strain>
    </source>
</reference>
<proteinExistence type="predicted"/>
<gene>
    <name evidence="1" type="ORF">QQ055_00030</name>
</gene>
<organism evidence="1 2">
    <name type="scientific">Geitlerinema calcuttense NRMC-F 0142</name>
    <dbReference type="NCBI Taxonomy" id="2922238"/>
    <lineage>
        <taxon>Bacteria</taxon>
        <taxon>Bacillati</taxon>
        <taxon>Cyanobacteriota</taxon>
        <taxon>Cyanophyceae</taxon>
        <taxon>Geitlerinematales</taxon>
        <taxon>Geitlerinemataceae</taxon>
        <taxon>Geitlerinema</taxon>
    </lineage>
</organism>
<comment type="caution">
    <text evidence="1">The sequence shown here is derived from an EMBL/GenBank/DDBJ whole genome shotgun (WGS) entry which is preliminary data.</text>
</comment>
<evidence type="ECO:0000313" key="1">
    <source>
        <dbReference type="EMBL" id="MDL5055875.1"/>
    </source>
</evidence>
<dbReference type="RefSeq" id="WP_286003984.1">
    <property type="nucleotide sequence ID" value="NZ_JASVEJ010000001.1"/>
</dbReference>
<name>A0ABT7LWX1_9CYAN</name>